<feature type="compositionally biased region" description="Basic and acidic residues" evidence="2">
    <location>
        <begin position="903"/>
        <end position="922"/>
    </location>
</feature>
<dbReference type="PANTHER" id="PTHR13847:SF289">
    <property type="entry name" value="GLYCINE OXIDASE"/>
    <property type="match status" value="1"/>
</dbReference>
<evidence type="ECO:0000313" key="6">
    <source>
        <dbReference type="Proteomes" id="UP000266841"/>
    </source>
</evidence>
<dbReference type="SUPFAM" id="SSF54373">
    <property type="entry name" value="FAD-linked reductases, C-terminal domain"/>
    <property type="match status" value="1"/>
</dbReference>
<sequence>MKNPAGHRRLLAALLLLRSSSALAFGTGSAPLFSRRGVGTRTTPTSSVRRRHASAIHHPSRPRRPSPGRASAASPAASSLRSAGDDYDDAPSSRRVPRDVVISGGDSQQGDVRGVDPGRGEGGTGSEPGRADGEGTAEGRAAREEAHGRGRAVPLGRPRGRRRRGRRRRRVIPPEPWETGFHSTGGFLAPAFAGDAVATWSPQPDSGRSYWLDDVQVRELEPNLHPDVVGGWWFPEDASVDARRLTCSLRAACAGAGVELRFGPEAEVTSLEMSGGTCTGVHLADGRTYKARAVVVANGSWMREILPLPVTPHKGQSFSLRMPEGGGGAPMLSRVLFAQDTYIVPKADGRIIVGATVEPGRYDGDVTPEGLLHCLSEATRLVPGLAELPIEETWAGLRPTTPDKCPVLGRTEQFDNVYLAGGYWRNGVLLAPKTGQLVGGLIMRDGDPRRRGKLAADSRYAATFYPVHKRSTSGVAAAVGTELGFYEGASAAKGDRARDRRAMFGISEDEEEALERAAGMGVGDAKAFTFGDEGDGWKVRKPGSEEEEEEEEEEGGPAESIWADAGEPAAESVSDESGEDEDISSVYERIRANKAKAAGSIVMGDGASDDGGRPDPGFRIYHQDPSSGKTYEVPPYTSPAEFFRMKDEGSLSDGATSPPPESDGDAGDSEPAGASSRDDETATAAATTTTTVDGDTAIREAYGEGATEEETAEATRRARMSNRIKASEIDEARIGAAAMSPSPVPPGEAAAGGDLEDAYERIRRNKASASSSVEMSEYSGDERPELPFTIYHVDSKTREVREVPQYTSPGEFFDMIDRGEVSVEEDLSEEQEGSVVVNGGDGESEEGPVVAVTNGSAEAESAEPSRAPILNGDTELEDVIDDGSDEKTYDGYQAILAANGSTSREEELSRMREARMRNRSKEGGGGLESSALQSFE</sequence>
<proteinExistence type="predicted"/>
<feature type="region of interest" description="Disordered" evidence="2">
    <location>
        <begin position="28"/>
        <end position="169"/>
    </location>
</feature>
<evidence type="ECO:0000256" key="1">
    <source>
        <dbReference type="ARBA" id="ARBA00023002"/>
    </source>
</evidence>
<reference evidence="5 6" key="1">
    <citation type="journal article" date="2012" name="Genome Biol.">
        <title>Genome and low-iron response of an oceanic diatom adapted to chronic iron limitation.</title>
        <authorList>
            <person name="Lommer M."/>
            <person name="Specht M."/>
            <person name="Roy A.S."/>
            <person name="Kraemer L."/>
            <person name="Andreson R."/>
            <person name="Gutowska M.A."/>
            <person name="Wolf J."/>
            <person name="Bergner S.V."/>
            <person name="Schilhabel M.B."/>
            <person name="Klostermeier U.C."/>
            <person name="Beiko R.G."/>
            <person name="Rosenstiel P."/>
            <person name="Hippler M."/>
            <person name="Laroche J."/>
        </authorList>
    </citation>
    <scope>NUCLEOTIDE SEQUENCE [LARGE SCALE GENOMIC DNA]</scope>
    <source>
        <strain evidence="5 6">CCMP1005</strain>
    </source>
</reference>
<evidence type="ECO:0000256" key="3">
    <source>
        <dbReference type="SAM" id="SignalP"/>
    </source>
</evidence>
<gene>
    <name evidence="5" type="ORF">THAOC_16086</name>
</gene>
<feature type="compositionally biased region" description="Low complexity" evidence="2">
    <location>
        <begin position="682"/>
        <end position="691"/>
    </location>
</feature>
<dbReference type="Pfam" id="PF01266">
    <property type="entry name" value="DAO"/>
    <property type="match status" value="1"/>
</dbReference>
<comment type="caution">
    <text evidence="5">The sequence shown here is derived from an EMBL/GenBank/DDBJ whole genome shotgun (WGS) entry which is preliminary data.</text>
</comment>
<dbReference type="Gene3D" id="3.50.50.60">
    <property type="entry name" value="FAD/NAD(P)-binding domain"/>
    <property type="match status" value="1"/>
</dbReference>
<dbReference type="SUPFAM" id="SSF51905">
    <property type="entry name" value="FAD/NAD(P)-binding domain"/>
    <property type="match status" value="1"/>
</dbReference>
<feature type="compositionally biased region" description="Acidic residues" evidence="2">
    <location>
        <begin position="573"/>
        <end position="583"/>
    </location>
</feature>
<feature type="region of interest" description="Disordered" evidence="2">
    <location>
        <begin position="823"/>
        <end position="873"/>
    </location>
</feature>
<feature type="compositionally biased region" description="Basic and acidic residues" evidence="2">
    <location>
        <begin position="535"/>
        <end position="544"/>
    </location>
</feature>
<feature type="region of interest" description="Disordered" evidence="2">
    <location>
        <begin position="896"/>
        <end position="936"/>
    </location>
</feature>
<keyword evidence="3" id="KW-0732">Signal</keyword>
<dbReference type="InterPro" id="IPR036188">
    <property type="entry name" value="FAD/NAD-bd_sf"/>
</dbReference>
<keyword evidence="1" id="KW-0560">Oxidoreductase</keyword>
<feature type="compositionally biased region" description="Low complexity" evidence="2">
    <location>
        <begin position="67"/>
        <end position="82"/>
    </location>
</feature>
<accession>K0SQG9</accession>
<dbReference type="OrthoDB" id="424974at2759"/>
<feature type="region of interest" description="Disordered" evidence="2">
    <location>
        <begin position="525"/>
        <end position="724"/>
    </location>
</feature>
<dbReference type="InterPro" id="IPR006076">
    <property type="entry name" value="FAD-dep_OxRdtase"/>
</dbReference>
<feature type="chain" id="PRO_5003841350" description="FAD dependent oxidoreductase domain-containing protein" evidence="3">
    <location>
        <begin position="25"/>
        <end position="936"/>
    </location>
</feature>
<dbReference type="AlphaFoldDB" id="K0SQG9"/>
<feature type="compositionally biased region" description="Low complexity" evidence="2">
    <location>
        <begin position="856"/>
        <end position="865"/>
    </location>
</feature>
<dbReference type="GO" id="GO:0016491">
    <property type="term" value="F:oxidoreductase activity"/>
    <property type="evidence" value="ECO:0007669"/>
    <property type="project" value="UniProtKB-KW"/>
</dbReference>
<dbReference type="EMBL" id="AGNL01018349">
    <property type="protein sequence ID" value="EJK63271.1"/>
    <property type="molecule type" value="Genomic_DNA"/>
</dbReference>
<dbReference type="GO" id="GO:0005737">
    <property type="term" value="C:cytoplasm"/>
    <property type="evidence" value="ECO:0007669"/>
    <property type="project" value="TreeGrafter"/>
</dbReference>
<dbReference type="PANTHER" id="PTHR13847">
    <property type="entry name" value="SARCOSINE DEHYDROGENASE-RELATED"/>
    <property type="match status" value="1"/>
</dbReference>
<evidence type="ECO:0000313" key="5">
    <source>
        <dbReference type="EMBL" id="EJK63271.1"/>
    </source>
</evidence>
<keyword evidence="6" id="KW-1185">Reference proteome</keyword>
<feature type="compositionally biased region" description="Acidic residues" evidence="2">
    <location>
        <begin position="545"/>
        <end position="556"/>
    </location>
</feature>
<dbReference type="Proteomes" id="UP000266841">
    <property type="component" value="Unassembled WGS sequence"/>
</dbReference>
<feature type="signal peptide" evidence="3">
    <location>
        <begin position="1"/>
        <end position="24"/>
    </location>
</feature>
<name>K0SQG9_THAOC</name>
<dbReference type="eggNOG" id="ENOG502RRAQ">
    <property type="taxonomic scope" value="Eukaryota"/>
</dbReference>
<feature type="compositionally biased region" description="Basic residues" evidence="2">
    <location>
        <begin position="158"/>
        <end position="169"/>
    </location>
</feature>
<dbReference type="Gene3D" id="3.30.9.10">
    <property type="entry name" value="D-Amino Acid Oxidase, subunit A, domain 2"/>
    <property type="match status" value="1"/>
</dbReference>
<evidence type="ECO:0000259" key="4">
    <source>
        <dbReference type="Pfam" id="PF01266"/>
    </source>
</evidence>
<evidence type="ECO:0000256" key="2">
    <source>
        <dbReference type="SAM" id="MobiDB-lite"/>
    </source>
</evidence>
<feature type="compositionally biased region" description="Low complexity" evidence="2">
    <location>
        <begin position="34"/>
        <end position="47"/>
    </location>
</feature>
<feature type="compositionally biased region" description="Acidic residues" evidence="2">
    <location>
        <begin position="823"/>
        <end position="832"/>
    </location>
</feature>
<organism evidence="5 6">
    <name type="scientific">Thalassiosira oceanica</name>
    <name type="common">Marine diatom</name>
    <dbReference type="NCBI Taxonomy" id="159749"/>
    <lineage>
        <taxon>Eukaryota</taxon>
        <taxon>Sar</taxon>
        <taxon>Stramenopiles</taxon>
        <taxon>Ochrophyta</taxon>
        <taxon>Bacillariophyta</taxon>
        <taxon>Coscinodiscophyceae</taxon>
        <taxon>Thalassiosirophycidae</taxon>
        <taxon>Thalassiosirales</taxon>
        <taxon>Thalassiosiraceae</taxon>
        <taxon>Thalassiosira</taxon>
    </lineage>
</organism>
<feature type="compositionally biased region" description="Basic residues" evidence="2">
    <location>
        <begin position="48"/>
        <end position="66"/>
    </location>
</feature>
<protein>
    <recommendedName>
        <fullName evidence="4">FAD dependent oxidoreductase domain-containing protein</fullName>
    </recommendedName>
</protein>
<feature type="domain" description="FAD dependent oxidoreductase" evidence="4">
    <location>
        <begin position="179"/>
        <end position="438"/>
    </location>
</feature>